<accession>A0A3B0UDL7</accession>
<proteinExistence type="inferred from homology"/>
<keyword evidence="8" id="KW-0811">Translocation</keyword>
<dbReference type="PANTHER" id="PTHR34182:SF1">
    <property type="entry name" value="PROTEIN-EXPORT MEMBRANE PROTEIN SECG"/>
    <property type="match status" value="1"/>
</dbReference>
<evidence type="ECO:0008006" key="13">
    <source>
        <dbReference type="Google" id="ProtNLM"/>
    </source>
</evidence>
<feature type="transmembrane region" description="Helical" evidence="11">
    <location>
        <begin position="55"/>
        <end position="72"/>
    </location>
</feature>
<dbReference type="GO" id="GO:0005886">
    <property type="term" value="C:plasma membrane"/>
    <property type="evidence" value="ECO:0007669"/>
    <property type="project" value="UniProtKB-SubCell"/>
</dbReference>
<evidence type="ECO:0000256" key="10">
    <source>
        <dbReference type="SAM" id="MobiDB-lite"/>
    </source>
</evidence>
<organism evidence="12">
    <name type="scientific">hydrothermal vent metagenome</name>
    <dbReference type="NCBI Taxonomy" id="652676"/>
    <lineage>
        <taxon>unclassified sequences</taxon>
        <taxon>metagenomes</taxon>
        <taxon>ecological metagenomes</taxon>
    </lineage>
</organism>
<evidence type="ECO:0000313" key="12">
    <source>
        <dbReference type="EMBL" id="VAW29075.1"/>
    </source>
</evidence>
<feature type="region of interest" description="Disordered" evidence="10">
    <location>
        <begin position="92"/>
        <end position="120"/>
    </location>
</feature>
<keyword evidence="7 11" id="KW-1133">Transmembrane helix</keyword>
<evidence type="ECO:0000256" key="11">
    <source>
        <dbReference type="SAM" id="Phobius"/>
    </source>
</evidence>
<evidence type="ECO:0000256" key="3">
    <source>
        <dbReference type="ARBA" id="ARBA00022448"/>
    </source>
</evidence>
<name>A0A3B0UDL7_9ZZZZ</name>
<dbReference type="Pfam" id="PF03840">
    <property type="entry name" value="SecG"/>
    <property type="match status" value="1"/>
</dbReference>
<sequence>MYIFISILILIVCVILGLIVLVQNPKGGGLAANFGSGNQFMGARQTADFLEKASWTLAVVLLLLSLTATMIIPRGNSSKDLQNSELQNKIDKVKQPAVDFTAPPMKQTPQSNRKKPATKK</sequence>
<keyword evidence="6" id="KW-0653">Protein transport</keyword>
<dbReference type="EMBL" id="UOET01000318">
    <property type="protein sequence ID" value="VAW29075.1"/>
    <property type="molecule type" value="Genomic_DNA"/>
</dbReference>
<evidence type="ECO:0000256" key="9">
    <source>
        <dbReference type="ARBA" id="ARBA00023136"/>
    </source>
</evidence>
<evidence type="ECO:0000256" key="7">
    <source>
        <dbReference type="ARBA" id="ARBA00022989"/>
    </source>
</evidence>
<dbReference type="AlphaFoldDB" id="A0A3B0UDL7"/>
<reference evidence="12" key="1">
    <citation type="submission" date="2018-06" db="EMBL/GenBank/DDBJ databases">
        <authorList>
            <person name="Zhirakovskaya E."/>
        </authorList>
    </citation>
    <scope>NUCLEOTIDE SEQUENCE</scope>
</reference>
<dbReference type="GO" id="GO:0043952">
    <property type="term" value="P:protein transport by the Sec complex"/>
    <property type="evidence" value="ECO:0007669"/>
    <property type="project" value="TreeGrafter"/>
</dbReference>
<comment type="similarity">
    <text evidence="2">Belongs to the SecG family.</text>
</comment>
<dbReference type="NCBIfam" id="TIGR00810">
    <property type="entry name" value="secG"/>
    <property type="match status" value="1"/>
</dbReference>
<keyword evidence="9 11" id="KW-0472">Membrane</keyword>
<keyword evidence="3" id="KW-0813">Transport</keyword>
<keyword evidence="5 11" id="KW-0812">Transmembrane</keyword>
<dbReference type="GO" id="GO:0015450">
    <property type="term" value="F:protein-transporting ATPase activity"/>
    <property type="evidence" value="ECO:0007669"/>
    <property type="project" value="InterPro"/>
</dbReference>
<gene>
    <name evidence="12" type="ORF">MNBD_BACTEROID07-1538</name>
</gene>
<comment type="subcellular location">
    <subcellularLocation>
        <location evidence="1">Cell membrane</location>
        <topology evidence="1">Multi-pass membrane protein</topology>
    </subcellularLocation>
</comment>
<keyword evidence="4" id="KW-1003">Cell membrane</keyword>
<evidence type="ECO:0000256" key="5">
    <source>
        <dbReference type="ARBA" id="ARBA00022692"/>
    </source>
</evidence>
<evidence type="ECO:0000256" key="2">
    <source>
        <dbReference type="ARBA" id="ARBA00008445"/>
    </source>
</evidence>
<evidence type="ECO:0000256" key="6">
    <source>
        <dbReference type="ARBA" id="ARBA00022927"/>
    </source>
</evidence>
<protein>
    <recommendedName>
        <fullName evidence="13">Protein translocase membrane subunit SecG</fullName>
    </recommendedName>
</protein>
<dbReference type="GO" id="GO:0065002">
    <property type="term" value="P:intracellular protein transmembrane transport"/>
    <property type="evidence" value="ECO:0007669"/>
    <property type="project" value="TreeGrafter"/>
</dbReference>
<evidence type="ECO:0000256" key="1">
    <source>
        <dbReference type="ARBA" id="ARBA00004651"/>
    </source>
</evidence>
<evidence type="ECO:0000256" key="4">
    <source>
        <dbReference type="ARBA" id="ARBA00022475"/>
    </source>
</evidence>
<dbReference type="InterPro" id="IPR004692">
    <property type="entry name" value="SecG"/>
</dbReference>
<dbReference type="GO" id="GO:0009306">
    <property type="term" value="P:protein secretion"/>
    <property type="evidence" value="ECO:0007669"/>
    <property type="project" value="InterPro"/>
</dbReference>
<evidence type="ECO:0000256" key="8">
    <source>
        <dbReference type="ARBA" id="ARBA00023010"/>
    </source>
</evidence>
<dbReference type="PANTHER" id="PTHR34182">
    <property type="entry name" value="PROTEIN-EXPORT MEMBRANE PROTEIN SECG"/>
    <property type="match status" value="1"/>
</dbReference>